<dbReference type="Proteomes" id="UP000198864">
    <property type="component" value="Unassembled WGS sequence"/>
</dbReference>
<dbReference type="RefSeq" id="WP_091399297.1">
    <property type="nucleotide sequence ID" value="NZ_FMCR01000002.1"/>
</dbReference>
<name>A0A1C4WCW5_9ACTN</name>
<evidence type="ECO:0008006" key="4">
    <source>
        <dbReference type="Google" id="ProtNLM"/>
    </source>
</evidence>
<evidence type="ECO:0000313" key="2">
    <source>
        <dbReference type="EMBL" id="SCE94038.1"/>
    </source>
</evidence>
<gene>
    <name evidence="2" type="ORF">GA0070561_2588</name>
</gene>
<organism evidence="2 3">
    <name type="scientific">Micromonospora saelicesensis</name>
    <dbReference type="NCBI Taxonomy" id="285676"/>
    <lineage>
        <taxon>Bacteria</taxon>
        <taxon>Bacillati</taxon>
        <taxon>Actinomycetota</taxon>
        <taxon>Actinomycetes</taxon>
        <taxon>Micromonosporales</taxon>
        <taxon>Micromonosporaceae</taxon>
        <taxon>Micromonospora</taxon>
    </lineage>
</organism>
<dbReference type="SUPFAM" id="SSF53300">
    <property type="entry name" value="vWA-like"/>
    <property type="match status" value="1"/>
</dbReference>
<dbReference type="Gene3D" id="3.40.50.410">
    <property type="entry name" value="von Willebrand factor, type A domain"/>
    <property type="match status" value="1"/>
</dbReference>
<evidence type="ECO:0000256" key="1">
    <source>
        <dbReference type="SAM" id="MobiDB-lite"/>
    </source>
</evidence>
<protein>
    <recommendedName>
        <fullName evidence="4">VWFA domain-containing protein</fullName>
    </recommendedName>
</protein>
<dbReference type="InterPro" id="IPR036465">
    <property type="entry name" value="vWFA_dom_sf"/>
</dbReference>
<feature type="region of interest" description="Disordered" evidence="1">
    <location>
        <begin position="81"/>
        <end position="122"/>
    </location>
</feature>
<dbReference type="Pfam" id="PF05762">
    <property type="entry name" value="VWA_CoxE"/>
    <property type="match status" value="1"/>
</dbReference>
<dbReference type="EMBL" id="FMCR01000002">
    <property type="protein sequence ID" value="SCE94038.1"/>
    <property type="molecule type" value="Genomic_DNA"/>
</dbReference>
<evidence type="ECO:0000313" key="3">
    <source>
        <dbReference type="Proteomes" id="UP000198864"/>
    </source>
</evidence>
<accession>A0A1C4WCW5</accession>
<dbReference type="AlphaFoldDB" id="A0A1C4WCW5"/>
<dbReference type="PANTHER" id="PTHR39338:SF6">
    <property type="entry name" value="BLL5662 PROTEIN"/>
    <property type="match status" value="1"/>
</dbReference>
<dbReference type="STRING" id="285676.GA0070561_2588"/>
<sequence length="412" mass="44149">MSPGVLRGVDRAAFAVALASRLRRAGVPAGLTSVDDFVRALAASPPDSMSSLYWAARISLVRRHTDVPAFDRVFAAIFADPPPLPRSQRSAPPTGSPDDVYVRVPADTDDAGPGGGLPWATLPPEVAETAERDTVLRLPERRPSAHTGLADRPFDELDAAQVTQLGDALRGAVAGWPTRRTRRHAVGSSGARIALRATIARARRTGWEPVEVVRARPVRRPRRVVLLCDVSESMRAQATAYLHLMRAFAVVADAEVFAFATTLTRLTVVLRHTSAAEAVAQASAAVTDRYGGTRIATNLRALLTFHHAEAVRGAVVVIGSDGWDSDPPADLAAVMARLSRRAYRIVWLNPRAGAPGFAPRVGGMAAALPYCDRMLPAGTFQDLLVVARQLQSVTCTDGRKWPTLTPAPRIIA</sequence>
<reference evidence="2 3" key="1">
    <citation type="submission" date="2016-06" db="EMBL/GenBank/DDBJ databases">
        <authorList>
            <person name="Kjaerup R.B."/>
            <person name="Dalgaard T.S."/>
            <person name="Juul-Madsen H.R."/>
        </authorList>
    </citation>
    <scope>NUCLEOTIDE SEQUENCE [LARGE SCALE GENOMIC DNA]</scope>
    <source>
        <strain evidence="2 3">DSM 44871</strain>
    </source>
</reference>
<dbReference type="InterPro" id="IPR008912">
    <property type="entry name" value="Uncharacterised_CoxE"/>
</dbReference>
<dbReference type="PANTHER" id="PTHR39338">
    <property type="entry name" value="BLL5662 PROTEIN-RELATED"/>
    <property type="match status" value="1"/>
</dbReference>
<dbReference type="PIRSF" id="PIRSF010256">
    <property type="entry name" value="CoxE_vWa"/>
    <property type="match status" value="1"/>
</dbReference>
<proteinExistence type="predicted"/>
<dbReference type="InterPro" id="IPR011195">
    <property type="entry name" value="UCP010256"/>
</dbReference>